<reference evidence="9 10" key="1">
    <citation type="submission" date="2013-08" db="EMBL/GenBank/DDBJ databases">
        <authorList>
            <person name="Huang J."/>
            <person name="Wang G."/>
        </authorList>
    </citation>
    <scope>NUCLEOTIDE SEQUENCE [LARGE SCALE GENOMIC DNA]</scope>
    <source>
        <strain evidence="9 10">JSM 076056</strain>
    </source>
</reference>
<keyword evidence="6" id="KW-0175">Coiled coil</keyword>
<dbReference type="OrthoDB" id="1634477at2"/>
<dbReference type="PANTHER" id="PTHR40448">
    <property type="entry name" value="TWO-COMPONENT SENSOR HISTIDINE KINASE"/>
    <property type="match status" value="1"/>
</dbReference>
<dbReference type="GO" id="GO:0016301">
    <property type="term" value="F:kinase activity"/>
    <property type="evidence" value="ECO:0007669"/>
    <property type="project" value="UniProtKB-KW"/>
</dbReference>
<proteinExistence type="predicted"/>
<organism evidence="9 10">
    <name type="scientific">Pontibacillus halophilus JSM 076056 = DSM 19796</name>
    <dbReference type="NCBI Taxonomy" id="1385510"/>
    <lineage>
        <taxon>Bacteria</taxon>
        <taxon>Bacillati</taxon>
        <taxon>Bacillota</taxon>
        <taxon>Bacilli</taxon>
        <taxon>Bacillales</taxon>
        <taxon>Bacillaceae</taxon>
        <taxon>Pontibacillus</taxon>
    </lineage>
</organism>
<dbReference type="InterPro" id="IPR005467">
    <property type="entry name" value="His_kinase_dom"/>
</dbReference>
<dbReference type="EMBL" id="AVPE01000010">
    <property type="protein sequence ID" value="KGX91406.1"/>
    <property type="molecule type" value="Genomic_DNA"/>
</dbReference>
<sequence length="320" mass="36520">MKERRTHVVPNVLLGLHVAMYISQWLPYVYGGMAGVLVAFLLDRRKRVRRVPVDIKNAYVLWGIMLVWVLGYVANHTLMDLLIIVSSLCLYAWSEVLIERRRVMEARHASLERQLNDLDHTFWELRKERHDYVKHIASLEHLLEEKRFNEASEYVGRLSQSYEDVSRTVSGETALTAGLLQTYERRANASDLTFSLALHYPLASILQDQTHVTQLMENVLRNAFEAAEAYKRKDNSASVTLSLQRKSAFSILTVSNDTESIPAEVLDHLYKTPGYSTKGTRGRGVGASIIADLIKENNGHLDFTHKQNTFTLKIKLPLVV</sequence>
<dbReference type="SUPFAM" id="SSF55874">
    <property type="entry name" value="ATPase domain of HSP90 chaperone/DNA topoisomerase II/histidine kinase"/>
    <property type="match status" value="1"/>
</dbReference>
<comment type="caution">
    <text evidence="9">The sequence shown here is derived from an EMBL/GenBank/DDBJ whole genome shotgun (WGS) entry which is preliminary data.</text>
</comment>
<keyword evidence="1" id="KW-0808">Transferase</keyword>
<feature type="transmembrane region" description="Helical" evidence="7">
    <location>
        <begin position="25"/>
        <end position="43"/>
    </location>
</feature>
<keyword evidence="4" id="KW-0067">ATP-binding</keyword>
<dbReference type="GO" id="GO:0042802">
    <property type="term" value="F:identical protein binding"/>
    <property type="evidence" value="ECO:0007669"/>
    <property type="project" value="TreeGrafter"/>
</dbReference>
<dbReference type="GO" id="GO:0000160">
    <property type="term" value="P:phosphorelay signal transduction system"/>
    <property type="evidence" value="ECO:0007669"/>
    <property type="project" value="UniProtKB-KW"/>
</dbReference>
<evidence type="ECO:0000256" key="1">
    <source>
        <dbReference type="ARBA" id="ARBA00022679"/>
    </source>
</evidence>
<dbReference type="eggNOG" id="COG3290">
    <property type="taxonomic scope" value="Bacteria"/>
</dbReference>
<dbReference type="Pfam" id="PF02518">
    <property type="entry name" value="HATPase_c"/>
    <property type="match status" value="1"/>
</dbReference>
<keyword evidence="3" id="KW-0418">Kinase</keyword>
<evidence type="ECO:0000256" key="6">
    <source>
        <dbReference type="SAM" id="Coils"/>
    </source>
</evidence>
<feature type="transmembrane region" description="Helical" evidence="7">
    <location>
        <begin position="55"/>
        <end position="75"/>
    </location>
</feature>
<keyword evidence="2" id="KW-0547">Nucleotide-binding</keyword>
<name>A0A0A5GDX1_9BACI</name>
<dbReference type="InterPro" id="IPR003594">
    <property type="entry name" value="HATPase_dom"/>
</dbReference>
<dbReference type="AlphaFoldDB" id="A0A0A5GDX1"/>
<accession>A0A0A5GDX1</accession>
<keyword evidence="10" id="KW-1185">Reference proteome</keyword>
<keyword evidence="7" id="KW-0472">Membrane</keyword>
<evidence type="ECO:0000259" key="8">
    <source>
        <dbReference type="PROSITE" id="PS50109"/>
    </source>
</evidence>
<feature type="transmembrane region" description="Helical" evidence="7">
    <location>
        <begin position="81"/>
        <end position="98"/>
    </location>
</feature>
<feature type="domain" description="Histidine kinase" evidence="8">
    <location>
        <begin position="205"/>
        <end position="320"/>
    </location>
</feature>
<dbReference type="SMART" id="SM00387">
    <property type="entry name" value="HATPase_c"/>
    <property type="match status" value="1"/>
</dbReference>
<dbReference type="Gene3D" id="3.30.565.10">
    <property type="entry name" value="Histidine kinase-like ATPase, C-terminal domain"/>
    <property type="match status" value="1"/>
</dbReference>
<gene>
    <name evidence="9" type="ORF">N781_04565</name>
</gene>
<dbReference type="GO" id="GO:0005524">
    <property type="term" value="F:ATP binding"/>
    <property type="evidence" value="ECO:0007669"/>
    <property type="project" value="UniProtKB-KW"/>
</dbReference>
<dbReference type="STRING" id="1385510.GCA_000425205_02467"/>
<evidence type="ECO:0000256" key="4">
    <source>
        <dbReference type="ARBA" id="ARBA00022840"/>
    </source>
</evidence>
<evidence type="ECO:0000256" key="5">
    <source>
        <dbReference type="ARBA" id="ARBA00023012"/>
    </source>
</evidence>
<evidence type="ECO:0000256" key="3">
    <source>
        <dbReference type="ARBA" id="ARBA00022777"/>
    </source>
</evidence>
<evidence type="ECO:0000256" key="7">
    <source>
        <dbReference type="SAM" id="Phobius"/>
    </source>
</evidence>
<dbReference type="PANTHER" id="PTHR40448:SF1">
    <property type="entry name" value="TWO-COMPONENT SENSOR HISTIDINE KINASE"/>
    <property type="match status" value="1"/>
</dbReference>
<keyword evidence="7" id="KW-1133">Transmembrane helix</keyword>
<dbReference type="PROSITE" id="PS50109">
    <property type="entry name" value="HIS_KIN"/>
    <property type="match status" value="1"/>
</dbReference>
<feature type="coiled-coil region" evidence="6">
    <location>
        <begin position="101"/>
        <end position="128"/>
    </location>
</feature>
<keyword evidence="5" id="KW-0902">Two-component regulatory system</keyword>
<evidence type="ECO:0000313" key="9">
    <source>
        <dbReference type="EMBL" id="KGX91406.1"/>
    </source>
</evidence>
<keyword evidence="7" id="KW-0812">Transmembrane</keyword>
<evidence type="ECO:0000313" key="10">
    <source>
        <dbReference type="Proteomes" id="UP000030528"/>
    </source>
</evidence>
<evidence type="ECO:0000256" key="2">
    <source>
        <dbReference type="ARBA" id="ARBA00022741"/>
    </source>
</evidence>
<protein>
    <recommendedName>
        <fullName evidence="8">Histidine kinase domain-containing protein</fullName>
    </recommendedName>
</protein>
<dbReference type="InterPro" id="IPR036890">
    <property type="entry name" value="HATPase_C_sf"/>
</dbReference>
<dbReference type="RefSeq" id="WP_081658263.1">
    <property type="nucleotide sequence ID" value="NZ_AULI01000010.1"/>
</dbReference>
<dbReference type="Proteomes" id="UP000030528">
    <property type="component" value="Unassembled WGS sequence"/>
</dbReference>